<evidence type="ECO:0000313" key="1">
    <source>
        <dbReference type="EMBL" id="EJZ82431.1"/>
    </source>
</evidence>
<keyword evidence="2" id="KW-1185">Reference proteome</keyword>
<protein>
    <submittedName>
        <fullName evidence="1">Uncharacterized protein</fullName>
    </submittedName>
</protein>
<reference evidence="1 2" key="1">
    <citation type="submission" date="2012-08" db="EMBL/GenBank/DDBJ databases">
        <title>The Genome Sequence of Turicella otitidis ATCC 51513.</title>
        <authorList>
            <consortium name="The Broad Institute Genome Sequencing Platform"/>
            <person name="Earl A."/>
            <person name="Ward D."/>
            <person name="Feldgarden M."/>
            <person name="Gevers D."/>
            <person name="Huys G."/>
            <person name="Walker B."/>
            <person name="Young S.K."/>
            <person name="Zeng Q."/>
            <person name="Gargeya S."/>
            <person name="Fitzgerald M."/>
            <person name="Haas B."/>
            <person name="Abouelleil A."/>
            <person name="Alvarado L."/>
            <person name="Arachchi H.M."/>
            <person name="Berlin A.M."/>
            <person name="Chapman S.B."/>
            <person name="Goldberg J."/>
            <person name="Griggs A."/>
            <person name="Gujja S."/>
            <person name="Hansen M."/>
            <person name="Howarth C."/>
            <person name="Imamovic A."/>
            <person name="Larimer J."/>
            <person name="McCowen C."/>
            <person name="Montmayeur A."/>
            <person name="Murphy C."/>
            <person name="Neiman D."/>
            <person name="Pearson M."/>
            <person name="Priest M."/>
            <person name="Roberts A."/>
            <person name="Saif S."/>
            <person name="Shea T."/>
            <person name="Sisk P."/>
            <person name="Sykes S."/>
            <person name="Wortman J."/>
            <person name="Nusbaum C."/>
            <person name="Birren B."/>
        </authorList>
    </citation>
    <scope>NUCLEOTIDE SEQUENCE [LARGE SCALE GENOMIC DNA]</scope>
    <source>
        <strain evidence="1 2">ATCC 51513</strain>
    </source>
</reference>
<dbReference type="EMBL" id="AHAE01000032">
    <property type="protein sequence ID" value="EJZ82431.1"/>
    <property type="molecule type" value="Genomic_DNA"/>
</dbReference>
<dbReference type="Proteomes" id="UP000006078">
    <property type="component" value="Unassembled WGS sequence"/>
</dbReference>
<gene>
    <name evidence="1" type="ORF">HMPREF9719_00656</name>
</gene>
<comment type="caution">
    <text evidence="1">The sequence shown here is derived from an EMBL/GenBank/DDBJ whole genome shotgun (WGS) entry which is preliminary data.</text>
</comment>
<name>K0YG67_9CORY</name>
<organism evidence="1 2">
    <name type="scientific">Corynebacterium otitidis ATCC 51513</name>
    <dbReference type="NCBI Taxonomy" id="883169"/>
    <lineage>
        <taxon>Bacteria</taxon>
        <taxon>Bacillati</taxon>
        <taxon>Actinomycetota</taxon>
        <taxon>Actinomycetes</taxon>
        <taxon>Mycobacteriales</taxon>
        <taxon>Corynebacteriaceae</taxon>
        <taxon>Corynebacterium</taxon>
    </lineage>
</organism>
<dbReference type="AlphaFoldDB" id="K0YG67"/>
<evidence type="ECO:0000313" key="2">
    <source>
        <dbReference type="Proteomes" id="UP000006078"/>
    </source>
</evidence>
<sequence length="29" mass="3495">MEQQILEDLNRVQTVFAQMQSYWNHAARS</sequence>
<proteinExistence type="predicted"/>
<accession>K0YG67</accession>
<dbReference type="HOGENOM" id="CLU_3410445_0_0_11"/>